<dbReference type="Pfam" id="PF01370">
    <property type="entry name" value="Epimerase"/>
    <property type="match status" value="1"/>
</dbReference>
<name>A0A0S7WW95_UNCT6</name>
<dbReference type="SUPFAM" id="SSF51735">
    <property type="entry name" value="NAD(P)-binding Rossmann-fold domains"/>
    <property type="match status" value="1"/>
</dbReference>
<dbReference type="AlphaFoldDB" id="A0A0S7WW95"/>
<evidence type="ECO:0000259" key="2">
    <source>
        <dbReference type="Pfam" id="PF01370"/>
    </source>
</evidence>
<evidence type="ECO:0000259" key="3">
    <source>
        <dbReference type="Pfam" id="PF08338"/>
    </source>
</evidence>
<accession>A0A0S7WW95</accession>
<proteinExistence type="inferred from homology"/>
<dbReference type="PANTHER" id="PTHR11092:SF0">
    <property type="entry name" value="EPIMERASE FAMILY PROTEIN SDR39U1"/>
    <property type="match status" value="1"/>
</dbReference>
<evidence type="ECO:0000256" key="1">
    <source>
        <dbReference type="ARBA" id="ARBA00009353"/>
    </source>
</evidence>
<comment type="caution">
    <text evidence="4">The sequence shown here is derived from an EMBL/GenBank/DDBJ whole genome shotgun (WGS) entry which is preliminary data.</text>
</comment>
<dbReference type="Proteomes" id="UP000052008">
    <property type="component" value="Unassembled WGS sequence"/>
</dbReference>
<reference evidence="4 5" key="1">
    <citation type="journal article" date="2015" name="Microbiome">
        <title>Genomic resolution of linkages in carbon, nitrogen, and sulfur cycling among widespread estuary sediment bacteria.</title>
        <authorList>
            <person name="Baker B.J."/>
            <person name="Lazar C.S."/>
            <person name="Teske A.P."/>
            <person name="Dick G.J."/>
        </authorList>
    </citation>
    <scope>NUCLEOTIDE SEQUENCE [LARGE SCALE GENOMIC DNA]</scope>
    <source>
        <strain evidence="4">DG_24</strain>
    </source>
</reference>
<feature type="domain" description="DUF1731" evidence="3">
    <location>
        <begin position="254"/>
        <end position="300"/>
    </location>
</feature>
<dbReference type="STRING" id="1703770.AMJ39_00045"/>
<dbReference type="Pfam" id="PF08338">
    <property type="entry name" value="DUF1731"/>
    <property type="match status" value="1"/>
</dbReference>
<dbReference type="NCBIfam" id="TIGR01777">
    <property type="entry name" value="yfcH"/>
    <property type="match status" value="1"/>
</dbReference>
<dbReference type="PANTHER" id="PTHR11092">
    <property type="entry name" value="SUGAR NUCLEOTIDE EPIMERASE RELATED"/>
    <property type="match status" value="1"/>
</dbReference>
<dbReference type="Gene3D" id="3.40.50.720">
    <property type="entry name" value="NAD(P)-binding Rossmann-like Domain"/>
    <property type="match status" value="1"/>
</dbReference>
<protein>
    <submittedName>
        <fullName evidence="4">Epimerase</fullName>
    </submittedName>
</protein>
<dbReference type="InterPro" id="IPR013549">
    <property type="entry name" value="DUF1731"/>
</dbReference>
<gene>
    <name evidence="4" type="ORF">AMJ39_00045</name>
</gene>
<dbReference type="InterPro" id="IPR010099">
    <property type="entry name" value="SDR39U1"/>
</dbReference>
<dbReference type="EMBL" id="LIZS01000001">
    <property type="protein sequence ID" value="KPJ54464.1"/>
    <property type="molecule type" value="Genomic_DNA"/>
</dbReference>
<dbReference type="PATRIC" id="fig|1703770.3.peg.10"/>
<sequence>MKVFITGGSGLVGRYVSRMLAAEGHRVTILSRSPRVSPDLHPGISYLGGDPTEPGPWQERLAGHDAVINLAGAPIFRRWTARYKRTILDSRVETTRNVVSATAASPDRSLHLLNASAVGYYGFHGDETLDEENGSGDDFLARVARDWEATAGKAADAGARVVLCRFGIVLGRGGGALATMVENFRRRPVAALGSGRQWVSWVHLEDLSRILLFLLERGELRGAVNCVSPNPVRNRELTELVARQLGRSVSRFPVPGFALRLVMGEFANALLEGQRVLPRKLLEGGFAFEFPDLDNALKDLMRESA</sequence>
<dbReference type="InterPro" id="IPR036291">
    <property type="entry name" value="NAD(P)-bd_dom_sf"/>
</dbReference>
<dbReference type="InterPro" id="IPR001509">
    <property type="entry name" value="Epimerase_deHydtase"/>
</dbReference>
<evidence type="ECO:0000313" key="4">
    <source>
        <dbReference type="EMBL" id="KPJ54464.1"/>
    </source>
</evidence>
<comment type="similarity">
    <text evidence="1">Belongs to the NAD(P)-dependent epimerase/dehydratase family. SDR39U1 subfamily.</text>
</comment>
<evidence type="ECO:0000313" key="5">
    <source>
        <dbReference type="Proteomes" id="UP000052008"/>
    </source>
</evidence>
<organism evidence="4 5">
    <name type="scientific">candidate division TA06 bacterium DG_24</name>
    <dbReference type="NCBI Taxonomy" id="1703770"/>
    <lineage>
        <taxon>Bacteria</taxon>
        <taxon>Bacteria division TA06</taxon>
    </lineage>
</organism>
<feature type="domain" description="NAD-dependent epimerase/dehydratase" evidence="2">
    <location>
        <begin position="3"/>
        <end position="221"/>
    </location>
</feature>